<dbReference type="InterPro" id="IPR007085">
    <property type="entry name" value="DNA/pantothenate-metab_flavo_C"/>
</dbReference>
<organism evidence="7 8">
    <name type="scientific">Plebeiibacterium marinum</name>
    <dbReference type="NCBI Taxonomy" id="2992111"/>
    <lineage>
        <taxon>Bacteria</taxon>
        <taxon>Pseudomonadati</taxon>
        <taxon>Bacteroidota</taxon>
        <taxon>Bacteroidia</taxon>
        <taxon>Marinilabiliales</taxon>
        <taxon>Marinilabiliaceae</taxon>
        <taxon>Plebeiibacterium</taxon>
    </lineage>
</organism>
<dbReference type="InterPro" id="IPR036551">
    <property type="entry name" value="Flavin_trans-like"/>
</dbReference>
<dbReference type="SUPFAM" id="SSF52507">
    <property type="entry name" value="Homo-oligomeric flavin-containing Cys decarboxylases, HFCD"/>
    <property type="match status" value="1"/>
</dbReference>
<feature type="binding site" evidence="3">
    <location>
        <position position="347"/>
    </location>
    <ligand>
        <name>CTP</name>
        <dbReference type="ChEBI" id="CHEBI:37563"/>
    </ligand>
</feature>
<proteinExistence type="inferred from homology"/>
<dbReference type="EC" id="4.1.1.36" evidence="3"/>
<comment type="similarity">
    <text evidence="3 4">In the N-terminal section; belongs to the HFCD (homo-oligomeric flavin containing Cys decarboxylase) superfamily.</text>
</comment>
<feature type="domain" description="DNA/pantothenate metabolism flavoprotein C-terminal" evidence="6">
    <location>
        <begin position="190"/>
        <end position="401"/>
    </location>
</feature>
<evidence type="ECO:0000313" key="7">
    <source>
        <dbReference type="EMBL" id="MCW3804792.1"/>
    </source>
</evidence>
<dbReference type="GO" id="GO:0015941">
    <property type="term" value="P:pantothenate catabolic process"/>
    <property type="evidence" value="ECO:0007669"/>
    <property type="project" value="InterPro"/>
</dbReference>
<comment type="function">
    <text evidence="4">Catalyzes two steps in the biosynthesis of coenzyme A. In the first step cysteine is conjugated to 4'-phosphopantothenate to form 4-phosphopantothenoylcysteine, in the latter compound is decarboxylated to form 4'-phosphopantotheine.</text>
</comment>
<feature type="region of interest" description="Phosphopantothenoylcysteine decarboxylase" evidence="3">
    <location>
        <begin position="1"/>
        <end position="194"/>
    </location>
</feature>
<keyword evidence="8" id="KW-1185">Reference proteome</keyword>
<comment type="catalytic activity">
    <reaction evidence="3 4">
        <text>N-[(R)-4-phosphopantothenoyl]-L-cysteine + H(+) = (R)-4'-phosphopantetheine + CO2</text>
        <dbReference type="Rhea" id="RHEA:16793"/>
        <dbReference type="ChEBI" id="CHEBI:15378"/>
        <dbReference type="ChEBI" id="CHEBI:16526"/>
        <dbReference type="ChEBI" id="CHEBI:59458"/>
        <dbReference type="ChEBI" id="CHEBI:61723"/>
        <dbReference type="EC" id="4.1.1.36"/>
    </reaction>
</comment>
<evidence type="ECO:0000256" key="4">
    <source>
        <dbReference type="RuleBase" id="RU364078"/>
    </source>
</evidence>
<feature type="binding site" evidence="3">
    <location>
        <position position="329"/>
    </location>
    <ligand>
        <name>CTP</name>
        <dbReference type="ChEBI" id="CHEBI:37563"/>
    </ligand>
</feature>
<comment type="pathway">
    <text evidence="3 4">Cofactor biosynthesis; coenzyme A biosynthesis; CoA from (R)-pantothenate: step 3/5.</text>
</comment>
<dbReference type="Pfam" id="PF04127">
    <property type="entry name" value="DFP"/>
    <property type="match status" value="1"/>
</dbReference>
<dbReference type="EC" id="6.3.2.5" evidence="3"/>
<keyword evidence="3" id="KW-0511">Multifunctional enzyme</keyword>
<feature type="binding site" evidence="3">
    <location>
        <position position="294"/>
    </location>
    <ligand>
        <name>CTP</name>
        <dbReference type="ChEBI" id="CHEBI:37563"/>
    </ligand>
</feature>
<evidence type="ECO:0000256" key="3">
    <source>
        <dbReference type="HAMAP-Rule" id="MF_02225"/>
    </source>
</evidence>
<dbReference type="PANTHER" id="PTHR14359">
    <property type="entry name" value="HOMO-OLIGOMERIC FLAVIN CONTAINING CYS DECARBOXYLASE FAMILY"/>
    <property type="match status" value="1"/>
</dbReference>
<dbReference type="Gene3D" id="3.40.50.10300">
    <property type="entry name" value="CoaB-like"/>
    <property type="match status" value="1"/>
</dbReference>
<dbReference type="SUPFAM" id="SSF102645">
    <property type="entry name" value="CoaB-like"/>
    <property type="match status" value="1"/>
</dbReference>
<comment type="caution">
    <text evidence="7">The sequence shown here is derived from an EMBL/GenBank/DDBJ whole genome shotgun (WGS) entry which is preliminary data.</text>
</comment>
<comment type="pathway">
    <text evidence="3 4">Cofactor biosynthesis; coenzyme A biosynthesis; CoA from (R)-pantothenate: step 2/5.</text>
</comment>
<feature type="region of interest" description="Phosphopantothenate--cysteine ligase" evidence="3">
    <location>
        <begin position="195"/>
        <end position="402"/>
    </location>
</feature>
<name>A0AAE3MC29_9BACT</name>
<feature type="binding site" evidence="3">
    <location>
        <position position="343"/>
    </location>
    <ligand>
        <name>CTP</name>
        <dbReference type="ChEBI" id="CHEBI:37563"/>
    </ligand>
</feature>
<keyword evidence="3 4" id="KW-0285">Flavoprotein</keyword>
<gene>
    <name evidence="3 7" type="primary">coaBC</name>
    <name evidence="7" type="ORF">OM074_04085</name>
</gene>
<feature type="binding site" evidence="3">
    <location>
        <position position="284"/>
    </location>
    <ligand>
        <name>CTP</name>
        <dbReference type="ChEBI" id="CHEBI:37563"/>
    </ligand>
</feature>
<dbReference type="HAMAP" id="MF_02225">
    <property type="entry name" value="CoaBC"/>
    <property type="match status" value="1"/>
</dbReference>
<comment type="function">
    <text evidence="3">Catalyzes two sequential steps in the biosynthesis of coenzyme A. In the first step cysteine is conjugated to 4'-phosphopantothenate to form 4-phosphopantothenoylcysteine. In the second step the latter compound is decarboxylated to form 4'-phosphopantotheine.</text>
</comment>
<sequence>MLKGKNIILGVSAGIAAYKSALLTRLLVKNGAEVKVVMTEKAKEFITPLTMATLSKNPIMVDFYNPENGDWNSHVDLGLWADAMVVAPATANTMGKMANAIADNLLVTTYLSARCPVFVAPTMDLDMYLHPANQRNMKQLEEDGVHIIEAGSGELASGLSGKGRMAEPETIVDDLITFFQKQTSAKNDQLKGRTFLVNAGPTYEKIDPVRYIGNFSSGKMGYSIAEELAQRGAEVVLVSGPVNQKVKSERIKLIHVTSAQEMYQACAEYFPNCDGAVLSAAVADYTPVICADQKVKSDDDQMVVSLKSTVDIASKLGQMKKEGQVLVGFALETENAVKNALKKLEKKNLDFIVLNSLENTGAGFGHDTNQITIIDRNNNKEEFSLKSKKEVAIDIVDKIISL</sequence>
<dbReference type="Proteomes" id="UP001207408">
    <property type="component" value="Unassembled WGS sequence"/>
</dbReference>
<dbReference type="GO" id="GO:0004633">
    <property type="term" value="F:phosphopantothenoylcysteine decarboxylase activity"/>
    <property type="evidence" value="ECO:0007669"/>
    <property type="project" value="UniProtKB-UniRule"/>
</dbReference>
<dbReference type="PANTHER" id="PTHR14359:SF6">
    <property type="entry name" value="PHOSPHOPANTOTHENOYLCYSTEINE DECARBOXYLASE"/>
    <property type="match status" value="1"/>
</dbReference>
<dbReference type="InterPro" id="IPR035929">
    <property type="entry name" value="CoaB-like_sf"/>
</dbReference>
<dbReference type="GO" id="GO:0010181">
    <property type="term" value="F:FMN binding"/>
    <property type="evidence" value="ECO:0007669"/>
    <property type="project" value="UniProtKB-UniRule"/>
</dbReference>
<dbReference type="Pfam" id="PF02441">
    <property type="entry name" value="Flavoprotein"/>
    <property type="match status" value="1"/>
</dbReference>
<evidence type="ECO:0000259" key="6">
    <source>
        <dbReference type="Pfam" id="PF04127"/>
    </source>
</evidence>
<comment type="caution">
    <text evidence="3">Lacks conserved residue(s) required for the propagation of feature annotation.</text>
</comment>
<evidence type="ECO:0000256" key="1">
    <source>
        <dbReference type="ARBA" id="ARBA00022793"/>
    </source>
</evidence>
<dbReference type="Gene3D" id="3.40.50.1950">
    <property type="entry name" value="Flavin prenyltransferase-like"/>
    <property type="match status" value="1"/>
</dbReference>
<keyword evidence="1 3" id="KW-0210">Decarboxylase</keyword>
<dbReference type="InterPro" id="IPR003382">
    <property type="entry name" value="Flavoprotein"/>
</dbReference>
<dbReference type="GO" id="GO:0004632">
    <property type="term" value="F:phosphopantothenate--cysteine ligase activity"/>
    <property type="evidence" value="ECO:0007669"/>
    <property type="project" value="UniProtKB-UniRule"/>
</dbReference>
<feature type="domain" description="Flavoprotein" evidence="5">
    <location>
        <begin position="5"/>
        <end position="176"/>
    </location>
</feature>
<comment type="cofactor">
    <cofactor evidence="3">
        <name>FMN</name>
        <dbReference type="ChEBI" id="CHEBI:58210"/>
    </cofactor>
    <text evidence="3">Binds 1 FMN per subunit.</text>
</comment>
<comment type="catalytic activity">
    <reaction evidence="3 4">
        <text>(R)-4'-phosphopantothenate + L-cysteine + CTP = N-[(R)-4-phosphopantothenoyl]-L-cysteine + CMP + diphosphate + H(+)</text>
        <dbReference type="Rhea" id="RHEA:19397"/>
        <dbReference type="ChEBI" id="CHEBI:10986"/>
        <dbReference type="ChEBI" id="CHEBI:15378"/>
        <dbReference type="ChEBI" id="CHEBI:33019"/>
        <dbReference type="ChEBI" id="CHEBI:35235"/>
        <dbReference type="ChEBI" id="CHEBI:37563"/>
        <dbReference type="ChEBI" id="CHEBI:59458"/>
        <dbReference type="ChEBI" id="CHEBI:60377"/>
        <dbReference type="EC" id="6.3.2.5"/>
    </reaction>
</comment>
<dbReference type="AlphaFoldDB" id="A0AAE3MC29"/>
<keyword evidence="3" id="KW-0479">Metal-binding</keyword>
<reference evidence="7" key="1">
    <citation type="submission" date="2022-10" db="EMBL/GenBank/DDBJ databases">
        <authorList>
            <person name="Yu W.X."/>
        </authorList>
    </citation>
    <scope>NUCLEOTIDE SEQUENCE</scope>
    <source>
        <strain evidence="7">D04</strain>
    </source>
</reference>
<dbReference type="GO" id="GO:0015937">
    <property type="term" value="P:coenzyme A biosynthetic process"/>
    <property type="evidence" value="ECO:0007669"/>
    <property type="project" value="UniProtKB-UniRule"/>
</dbReference>
<protein>
    <recommendedName>
        <fullName evidence="3">Coenzyme A biosynthesis bifunctional protein CoaBC</fullName>
    </recommendedName>
    <alternativeName>
        <fullName evidence="3">DNA/pantothenate metabolism flavoprotein</fullName>
    </alternativeName>
    <alternativeName>
        <fullName evidence="3">Phosphopantothenoylcysteine synthetase/decarboxylase</fullName>
        <shortName evidence="3">PPCS-PPCDC</shortName>
    </alternativeName>
    <domain>
        <recommendedName>
            <fullName evidence="3">Phosphopantothenoylcysteine decarboxylase</fullName>
            <shortName evidence="3">PPC decarboxylase</shortName>
            <shortName evidence="3">PPC-DC</shortName>
            <ecNumber evidence="3">4.1.1.36</ecNumber>
        </recommendedName>
        <alternativeName>
            <fullName evidence="3">CoaC</fullName>
        </alternativeName>
    </domain>
    <domain>
        <recommendedName>
            <fullName evidence="3">Phosphopantothenate--cysteine ligase</fullName>
            <ecNumber evidence="3">6.3.2.5</ecNumber>
        </recommendedName>
        <alternativeName>
            <fullName evidence="3">CoaB</fullName>
        </alternativeName>
        <alternativeName>
            <fullName evidence="3">Phosphopantothenoylcysteine synthetase</fullName>
            <shortName evidence="3">PPC synthetase</shortName>
            <shortName evidence="3">PPC-S</shortName>
        </alternativeName>
    </domain>
</protein>
<keyword evidence="3" id="KW-0460">Magnesium</keyword>
<accession>A0AAE3MC29</accession>
<keyword evidence="3 4" id="KW-0436">Ligase</keyword>
<evidence type="ECO:0000259" key="5">
    <source>
        <dbReference type="Pfam" id="PF02441"/>
    </source>
</evidence>
<dbReference type="GO" id="GO:0046872">
    <property type="term" value="F:metal ion binding"/>
    <property type="evidence" value="ECO:0007669"/>
    <property type="project" value="UniProtKB-KW"/>
</dbReference>
<keyword evidence="3 4" id="KW-0288">FMN</keyword>
<dbReference type="NCBIfam" id="TIGR00521">
    <property type="entry name" value="coaBC_dfp"/>
    <property type="match status" value="1"/>
</dbReference>
<dbReference type="GO" id="GO:0071513">
    <property type="term" value="C:phosphopantothenoylcysteine decarboxylase complex"/>
    <property type="evidence" value="ECO:0007669"/>
    <property type="project" value="TreeGrafter"/>
</dbReference>
<dbReference type="InterPro" id="IPR005252">
    <property type="entry name" value="CoaBC"/>
</dbReference>
<dbReference type="RefSeq" id="WP_301198014.1">
    <property type="nucleotide sequence ID" value="NZ_JAPDPI010000005.1"/>
</dbReference>
<evidence type="ECO:0000313" key="8">
    <source>
        <dbReference type="Proteomes" id="UP001207408"/>
    </source>
</evidence>
<evidence type="ECO:0000256" key="2">
    <source>
        <dbReference type="ARBA" id="ARBA00023239"/>
    </source>
</evidence>
<keyword evidence="2 3" id="KW-0456">Lyase</keyword>
<dbReference type="EMBL" id="JAPDPI010000005">
    <property type="protein sequence ID" value="MCW3804792.1"/>
    <property type="molecule type" value="Genomic_DNA"/>
</dbReference>
<comment type="cofactor">
    <cofactor evidence="3">
        <name>Mg(2+)</name>
        <dbReference type="ChEBI" id="CHEBI:18420"/>
    </cofactor>
</comment>
<comment type="similarity">
    <text evidence="3 4">In the C-terminal section; belongs to the PPC synthetase family.</text>
</comment>